<dbReference type="RefSeq" id="WP_058497480.1">
    <property type="nucleotide sequence ID" value="NZ_CAAAHW010000009.1"/>
</dbReference>
<dbReference type="CDD" id="cd06661">
    <property type="entry name" value="GGCT_like"/>
    <property type="match status" value="1"/>
</dbReference>
<evidence type="ECO:0000313" key="2">
    <source>
        <dbReference type="EMBL" id="KTD15585.1"/>
    </source>
</evidence>
<dbReference type="InterPro" id="IPR009288">
    <property type="entry name" value="AIG2-like_dom"/>
</dbReference>
<dbReference type="AlphaFoldDB" id="A0A378JK20"/>
<dbReference type="STRING" id="45066.Lgra_0251"/>
<dbReference type="Proteomes" id="UP000254476">
    <property type="component" value="Unassembled WGS sequence"/>
</dbReference>
<dbReference type="InterPro" id="IPR036568">
    <property type="entry name" value="GGCT-like_sf"/>
</dbReference>
<dbReference type="Gene3D" id="3.10.490.10">
    <property type="entry name" value="Gamma-glutamyl cyclotransferase-like"/>
    <property type="match status" value="1"/>
</dbReference>
<evidence type="ECO:0000313" key="3">
    <source>
        <dbReference type="EMBL" id="STX45040.1"/>
    </source>
</evidence>
<dbReference type="EMBL" id="UGOB01000001">
    <property type="protein sequence ID" value="STX45040.1"/>
    <property type="molecule type" value="Genomic_DNA"/>
</dbReference>
<evidence type="ECO:0000313" key="4">
    <source>
        <dbReference type="Proteomes" id="UP000054691"/>
    </source>
</evidence>
<dbReference type="EMBL" id="LNYE01000003">
    <property type="protein sequence ID" value="KTD15585.1"/>
    <property type="molecule type" value="Genomic_DNA"/>
</dbReference>
<feature type="domain" description="Gamma-glutamylcyclotransferase AIG2-like" evidence="1">
    <location>
        <begin position="6"/>
        <end position="113"/>
    </location>
</feature>
<dbReference type="Pfam" id="PF06094">
    <property type="entry name" value="GGACT"/>
    <property type="match status" value="1"/>
</dbReference>
<accession>A0A378JK20</accession>
<gene>
    <name evidence="2" type="ORF">Lgra_0251</name>
    <name evidence="3" type="ORF">NCTC12388_01805</name>
</gene>
<evidence type="ECO:0000259" key="1">
    <source>
        <dbReference type="Pfam" id="PF06094"/>
    </source>
</evidence>
<sequence length="127" mass="14298">MYHEKIFSYGTLQFENVQIANFGRKLDGCKDVLSKFELSTLEIKDPDVVATSGEKIHPIITYTGNPEHQIIGTVFEISFEELIQADSYEVSDYKRIKVQLDSGVFAWAYVNAEISTDKVQKTAVSLG</sequence>
<evidence type="ECO:0000313" key="5">
    <source>
        <dbReference type="Proteomes" id="UP000254476"/>
    </source>
</evidence>
<organism evidence="3 5">
    <name type="scientific">Legionella gratiana</name>
    <dbReference type="NCBI Taxonomy" id="45066"/>
    <lineage>
        <taxon>Bacteria</taxon>
        <taxon>Pseudomonadati</taxon>
        <taxon>Pseudomonadota</taxon>
        <taxon>Gammaproteobacteria</taxon>
        <taxon>Legionellales</taxon>
        <taxon>Legionellaceae</taxon>
        <taxon>Legionella</taxon>
    </lineage>
</organism>
<dbReference type="OrthoDB" id="9798388at2"/>
<name>A0A378JK20_9GAMM</name>
<protein>
    <submittedName>
        <fullName evidence="2 3">AIG2-like family</fullName>
    </submittedName>
</protein>
<proteinExistence type="predicted"/>
<keyword evidence="4" id="KW-1185">Reference proteome</keyword>
<dbReference type="Proteomes" id="UP000054691">
    <property type="component" value="Unassembled WGS sequence"/>
</dbReference>
<dbReference type="SUPFAM" id="SSF110857">
    <property type="entry name" value="Gamma-glutamyl cyclotransferase-like"/>
    <property type="match status" value="1"/>
</dbReference>
<reference evidence="3 5" key="2">
    <citation type="submission" date="2018-06" db="EMBL/GenBank/DDBJ databases">
        <authorList>
            <consortium name="Pathogen Informatics"/>
            <person name="Doyle S."/>
        </authorList>
    </citation>
    <scope>NUCLEOTIDE SEQUENCE [LARGE SCALE GENOMIC DNA]</scope>
    <source>
        <strain evidence="3 5">NCTC12388</strain>
    </source>
</reference>
<reference evidence="2 4" key="1">
    <citation type="submission" date="2015-11" db="EMBL/GenBank/DDBJ databases">
        <title>Genomic analysis of 38 Legionella species identifies large and diverse effector repertoires.</title>
        <authorList>
            <person name="Burstein D."/>
            <person name="Amaro F."/>
            <person name="Zusman T."/>
            <person name="Lifshitz Z."/>
            <person name="Cohen O."/>
            <person name="Gilbert J.A."/>
            <person name="Pupko T."/>
            <person name="Shuman H.A."/>
            <person name="Segal G."/>
        </authorList>
    </citation>
    <scope>NUCLEOTIDE SEQUENCE [LARGE SCALE GENOMIC DNA]</scope>
    <source>
        <strain evidence="2 4">Lyon 8420412</strain>
    </source>
</reference>
<dbReference type="InterPro" id="IPR013024">
    <property type="entry name" value="GGCT-like"/>
</dbReference>